<keyword evidence="1" id="KW-0472">Membrane</keyword>
<name>A0A9D1LTG1_9FIRM</name>
<evidence type="ECO:0000256" key="1">
    <source>
        <dbReference type="SAM" id="Phobius"/>
    </source>
</evidence>
<organism evidence="2 3">
    <name type="scientific">Candidatus Avimonoglobus intestinipullorum</name>
    <dbReference type="NCBI Taxonomy" id="2840699"/>
    <lineage>
        <taxon>Bacteria</taxon>
        <taxon>Bacillati</taxon>
        <taxon>Bacillota</taxon>
        <taxon>Clostridia</taxon>
        <taxon>Eubacteriales</taxon>
        <taxon>Candidatus Avimonoglobus</taxon>
    </lineage>
</organism>
<keyword evidence="1" id="KW-0812">Transmembrane</keyword>
<keyword evidence="1" id="KW-1133">Transmembrane helix</keyword>
<reference evidence="2" key="2">
    <citation type="journal article" date="2021" name="PeerJ">
        <title>Extensive microbial diversity within the chicken gut microbiome revealed by metagenomics and culture.</title>
        <authorList>
            <person name="Gilroy R."/>
            <person name="Ravi A."/>
            <person name="Getino M."/>
            <person name="Pursley I."/>
            <person name="Horton D.L."/>
            <person name="Alikhan N.F."/>
            <person name="Baker D."/>
            <person name="Gharbi K."/>
            <person name="Hall N."/>
            <person name="Watson M."/>
            <person name="Adriaenssens E.M."/>
            <person name="Foster-Nyarko E."/>
            <person name="Jarju S."/>
            <person name="Secka A."/>
            <person name="Antonio M."/>
            <person name="Oren A."/>
            <person name="Chaudhuri R.R."/>
            <person name="La Ragione R."/>
            <person name="Hildebrand F."/>
            <person name="Pallen M.J."/>
        </authorList>
    </citation>
    <scope>NUCLEOTIDE SEQUENCE</scope>
    <source>
        <strain evidence="2">ChiSjej4B22-9803</strain>
    </source>
</reference>
<feature type="transmembrane region" description="Helical" evidence="1">
    <location>
        <begin position="96"/>
        <end position="118"/>
    </location>
</feature>
<dbReference type="Proteomes" id="UP000824111">
    <property type="component" value="Unassembled WGS sequence"/>
</dbReference>
<feature type="transmembrane region" description="Helical" evidence="1">
    <location>
        <begin position="40"/>
        <end position="63"/>
    </location>
</feature>
<evidence type="ECO:0000313" key="2">
    <source>
        <dbReference type="EMBL" id="HIU47778.1"/>
    </source>
</evidence>
<comment type="caution">
    <text evidence="2">The sequence shown here is derived from an EMBL/GenBank/DDBJ whole genome shotgun (WGS) entry which is preliminary data.</text>
</comment>
<proteinExistence type="predicted"/>
<feature type="transmembrane region" description="Helical" evidence="1">
    <location>
        <begin position="130"/>
        <end position="152"/>
    </location>
</feature>
<sequence>MLKQKSSLYKMVVLAMLVALGVVISPILRVEGMCPMAHFINITCAVLLGPWYSLLCATLIGIIRMAFMGIPPLALTGAVFGACLSGILYRASKGKLIFAVLGEVIGTGIIGAIVSYPVMAFLMGRTGLTWLFYVPSFIMGTLIGGAVAYVFLKALSKTGMLAKFQMSLGAKVYDKPVGRVKAAN</sequence>
<dbReference type="Gene3D" id="1.10.1760.20">
    <property type="match status" value="1"/>
</dbReference>
<dbReference type="AlphaFoldDB" id="A0A9D1LTG1"/>
<dbReference type="InterPro" id="IPR012652">
    <property type="entry name" value="ThiW"/>
</dbReference>
<dbReference type="NCBIfam" id="TIGR02359">
    <property type="entry name" value="thiW"/>
    <property type="match status" value="1"/>
</dbReference>
<dbReference type="Pfam" id="PF09512">
    <property type="entry name" value="ThiW"/>
    <property type="match status" value="1"/>
</dbReference>
<dbReference type="EMBL" id="DVND01000009">
    <property type="protein sequence ID" value="HIU47778.1"/>
    <property type="molecule type" value="Genomic_DNA"/>
</dbReference>
<gene>
    <name evidence="2" type="primary">thiW</name>
    <name evidence="2" type="ORF">IAB04_00280</name>
</gene>
<dbReference type="PIRSF" id="PIRSF024534">
    <property type="entry name" value="ThiW"/>
    <property type="match status" value="1"/>
</dbReference>
<feature type="transmembrane region" description="Helical" evidence="1">
    <location>
        <begin position="6"/>
        <end position="28"/>
    </location>
</feature>
<accession>A0A9D1LTG1</accession>
<evidence type="ECO:0000313" key="3">
    <source>
        <dbReference type="Proteomes" id="UP000824111"/>
    </source>
</evidence>
<protein>
    <submittedName>
        <fullName evidence="2">Energy coupling factor transporter S component ThiW</fullName>
    </submittedName>
</protein>
<feature type="transmembrane region" description="Helical" evidence="1">
    <location>
        <begin position="69"/>
        <end position="89"/>
    </location>
</feature>
<reference evidence="2" key="1">
    <citation type="submission" date="2020-10" db="EMBL/GenBank/DDBJ databases">
        <authorList>
            <person name="Gilroy R."/>
        </authorList>
    </citation>
    <scope>NUCLEOTIDE SEQUENCE</scope>
    <source>
        <strain evidence="2">ChiSjej4B22-9803</strain>
    </source>
</reference>